<evidence type="ECO:0000259" key="2">
    <source>
        <dbReference type="Pfam" id="PF01523"/>
    </source>
</evidence>
<dbReference type="InterPro" id="IPR035068">
    <property type="entry name" value="TldD/PmbA_N"/>
</dbReference>
<reference evidence="5" key="2">
    <citation type="submission" date="2023-01" db="EMBL/GenBank/DDBJ databases">
        <title>Draft genome sequence of Algimonas porphyrae strain NBRC 108216.</title>
        <authorList>
            <person name="Sun Q."/>
            <person name="Mori K."/>
        </authorList>
    </citation>
    <scope>NUCLEOTIDE SEQUENCE</scope>
    <source>
        <strain evidence="5">NBRC 108216</strain>
    </source>
</reference>
<feature type="domain" description="Metalloprotease TldD/E N-terminal" evidence="2">
    <location>
        <begin position="32"/>
        <end position="95"/>
    </location>
</feature>
<comment type="similarity">
    <text evidence="1">Belongs to the peptidase U62 family.</text>
</comment>
<proteinExistence type="inferred from homology"/>
<dbReference type="Pfam" id="PF19289">
    <property type="entry name" value="PmbA_TldD_3rd"/>
    <property type="match status" value="1"/>
</dbReference>
<dbReference type="PANTHER" id="PTHR43421">
    <property type="entry name" value="METALLOPROTEASE PMBA"/>
    <property type="match status" value="1"/>
</dbReference>
<dbReference type="PANTHER" id="PTHR43421:SF1">
    <property type="entry name" value="METALLOPROTEASE PMBA"/>
    <property type="match status" value="1"/>
</dbReference>
<dbReference type="Gene3D" id="3.30.2290.10">
    <property type="entry name" value="PmbA/TldD superfamily"/>
    <property type="match status" value="1"/>
</dbReference>
<comment type="caution">
    <text evidence="5">The sequence shown here is derived from an EMBL/GenBank/DDBJ whole genome shotgun (WGS) entry which is preliminary data.</text>
</comment>
<sequence>MALSDPLSLEPLDAPLTALIDHARRAGADAADALGLYGRSASISVRGGELEDIDNSEGFDIGLRVLVGQRQACVSSSDLSASAIQRLAERAVAMAKLAPEDPYCGLAPDERLSERRNGDGLDLFDPTVVEPAALQARAMAVEAAALNVKGVRQAEGAQASFAWSAVRLRTSAGFDGGYATSRHGLSVSAVAERDGAMERDYDHDSVRWFSDLRSPENVGREAGERAVARLGASSMPSAALPVIFDRRVSSSLIGALIGSISGNAVARGVSFLKDDLGAQLFSSDIQILEDPLRSRGLSSRPFDGEGVKTQPFDIIRDGQLTSWLLNTSAARQLGLETNGHGARGLSNPPGITTSNVALMPGPLSPEALIAETGRGLLVREMFGPSLNPTTGDYSVGVSGFAIENGLTTYPVSEVTIAGNLRDLFASLRPASDLLYEYDTNAPTVRVEGLTIAGR</sequence>
<evidence type="ECO:0000313" key="5">
    <source>
        <dbReference type="EMBL" id="GLQ19443.1"/>
    </source>
</evidence>
<protein>
    <submittedName>
        <fullName evidence="5">Modulator protein</fullName>
    </submittedName>
</protein>
<dbReference type="InterPro" id="IPR047657">
    <property type="entry name" value="PmbA"/>
</dbReference>
<dbReference type="Proteomes" id="UP001161390">
    <property type="component" value="Unassembled WGS sequence"/>
</dbReference>
<dbReference type="Pfam" id="PF01523">
    <property type="entry name" value="PmbA_TldD_1st"/>
    <property type="match status" value="1"/>
</dbReference>
<dbReference type="EMBL" id="BSNJ01000001">
    <property type="protein sequence ID" value="GLQ19443.1"/>
    <property type="molecule type" value="Genomic_DNA"/>
</dbReference>
<organism evidence="5 6">
    <name type="scientific">Algimonas porphyrae</name>
    <dbReference type="NCBI Taxonomy" id="1128113"/>
    <lineage>
        <taxon>Bacteria</taxon>
        <taxon>Pseudomonadati</taxon>
        <taxon>Pseudomonadota</taxon>
        <taxon>Alphaproteobacteria</taxon>
        <taxon>Maricaulales</taxon>
        <taxon>Robiginitomaculaceae</taxon>
        <taxon>Algimonas</taxon>
    </lineage>
</organism>
<evidence type="ECO:0000313" key="6">
    <source>
        <dbReference type="Proteomes" id="UP001161390"/>
    </source>
</evidence>
<evidence type="ECO:0000256" key="1">
    <source>
        <dbReference type="ARBA" id="ARBA00005836"/>
    </source>
</evidence>
<dbReference type="InterPro" id="IPR045570">
    <property type="entry name" value="Metalloprtase-TldD/E_cen_dom"/>
</dbReference>
<keyword evidence="6" id="KW-1185">Reference proteome</keyword>
<dbReference type="RefSeq" id="WP_284369192.1">
    <property type="nucleotide sequence ID" value="NZ_BSNJ01000001.1"/>
</dbReference>
<name>A0ABQ5UW01_9PROT</name>
<reference evidence="5" key="1">
    <citation type="journal article" date="2014" name="Int. J. Syst. Evol. Microbiol.">
        <title>Complete genome of a new Firmicutes species belonging to the dominant human colonic microbiota ('Ruminococcus bicirculans') reveals two chromosomes and a selective capacity to utilize plant glucans.</title>
        <authorList>
            <consortium name="NISC Comparative Sequencing Program"/>
            <person name="Wegmann U."/>
            <person name="Louis P."/>
            <person name="Goesmann A."/>
            <person name="Henrissat B."/>
            <person name="Duncan S.H."/>
            <person name="Flint H.J."/>
        </authorList>
    </citation>
    <scope>NUCLEOTIDE SEQUENCE</scope>
    <source>
        <strain evidence="5">NBRC 108216</strain>
    </source>
</reference>
<feature type="domain" description="Metalloprotease TldD/E C-terminal" evidence="3">
    <location>
        <begin position="240"/>
        <end position="453"/>
    </location>
</feature>
<dbReference type="Pfam" id="PF19290">
    <property type="entry name" value="PmbA_TldD_2nd"/>
    <property type="match status" value="1"/>
</dbReference>
<gene>
    <name evidence="5" type="ORF">GCM10007854_03980</name>
</gene>
<accession>A0ABQ5UW01</accession>
<dbReference type="SUPFAM" id="SSF111283">
    <property type="entry name" value="Putative modulator of DNA gyrase, PmbA/TldD"/>
    <property type="match status" value="1"/>
</dbReference>
<feature type="domain" description="Metalloprotease TldD/E central" evidence="4">
    <location>
        <begin position="125"/>
        <end position="230"/>
    </location>
</feature>
<dbReference type="InterPro" id="IPR036059">
    <property type="entry name" value="TldD/PmbA_sf"/>
</dbReference>
<evidence type="ECO:0000259" key="4">
    <source>
        <dbReference type="Pfam" id="PF19290"/>
    </source>
</evidence>
<evidence type="ECO:0000259" key="3">
    <source>
        <dbReference type="Pfam" id="PF19289"/>
    </source>
</evidence>
<dbReference type="InterPro" id="IPR045569">
    <property type="entry name" value="Metalloprtase-TldD/E_C"/>
</dbReference>
<dbReference type="InterPro" id="IPR002510">
    <property type="entry name" value="Metalloprtase-TldD/E_N"/>
</dbReference>